<dbReference type="PANTHER" id="PTHR30466">
    <property type="entry name" value="FLAVIN REDUCTASE"/>
    <property type="match status" value="1"/>
</dbReference>
<dbReference type="Gene3D" id="2.30.110.10">
    <property type="entry name" value="Electron Transport, Fmn-binding Protein, Chain A"/>
    <property type="match status" value="1"/>
</dbReference>
<dbReference type="EMBL" id="JADBEF010000001">
    <property type="protein sequence ID" value="MBE1562571.1"/>
    <property type="molecule type" value="Genomic_DNA"/>
</dbReference>
<feature type="domain" description="Flavin reductase like" evidence="3">
    <location>
        <begin position="46"/>
        <end position="191"/>
    </location>
</feature>
<dbReference type="RefSeq" id="WP_397126294.1">
    <property type="nucleotide sequence ID" value="NZ_BAAASY010000002.1"/>
</dbReference>
<dbReference type="InterPro" id="IPR050268">
    <property type="entry name" value="NADH-dep_flavin_reductase"/>
</dbReference>
<evidence type="ECO:0000313" key="5">
    <source>
        <dbReference type="Proteomes" id="UP000661607"/>
    </source>
</evidence>
<dbReference type="Proteomes" id="UP000661607">
    <property type="component" value="Unassembled WGS sequence"/>
</dbReference>
<dbReference type="InterPro" id="IPR002563">
    <property type="entry name" value="Flavin_Rdtase-like_dom"/>
</dbReference>
<keyword evidence="5" id="KW-1185">Reference proteome</keyword>
<evidence type="ECO:0000256" key="1">
    <source>
        <dbReference type="ARBA" id="ARBA00008898"/>
    </source>
</evidence>
<dbReference type="PANTHER" id="PTHR30466:SF11">
    <property type="entry name" value="FLAVIN-DEPENDENT MONOOXYGENASE, REDUCTASE SUBUNIT HSAB"/>
    <property type="match status" value="1"/>
</dbReference>
<evidence type="ECO:0000259" key="3">
    <source>
        <dbReference type="SMART" id="SM00903"/>
    </source>
</evidence>
<reference evidence="4 5" key="1">
    <citation type="submission" date="2020-10" db="EMBL/GenBank/DDBJ databases">
        <title>Sequencing the genomes of 1000 actinobacteria strains.</title>
        <authorList>
            <person name="Klenk H.-P."/>
        </authorList>
    </citation>
    <scope>NUCLEOTIDE SEQUENCE [LARGE SCALE GENOMIC DNA]</scope>
    <source>
        <strain evidence="4 5">DSM 43748</strain>
    </source>
</reference>
<keyword evidence="2" id="KW-0560">Oxidoreductase</keyword>
<sequence>MSTHAARLIVADSCDGRPPVVPHHTVNGAAMHGNGHLEGRRFRSVLSRFATGVVAITALDPDTGEPAGLAANSFTSVSLDPPLVAFCVAHTSTSWPRLRAAKTVTVNVLAEHQQPVCAQLAAKGGDKFAGLSWTRSPGGNPLLEGALAWLECSIEAEHPAGDHVIVVARVHQLDAHADGGPLVFYRGGYGRFTS</sequence>
<comment type="similarity">
    <text evidence="1">Belongs to the non-flavoprotein flavin reductase family.</text>
</comment>
<name>A0ABR9KL98_9ACTN</name>
<dbReference type="SMART" id="SM00903">
    <property type="entry name" value="Flavin_Reduct"/>
    <property type="match status" value="1"/>
</dbReference>
<evidence type="ECO:0000313" key="4">
    <source>
        <dbReference type="EMBL" id="MBE1562571.1"/>
    </source>
</evidence>
<accession>A0ABR9KL98</accession>
<organism evidence="4 5">
    <name type="scientific">Nonomuraea africana</name>
    <dbReference type="NCBI Taxonomy" id="46171"/>
    <lineage>
        <taxon>Bacteria</taxon>
        <taxon>Bacillati</taxon>
        <taxon>Actinomycetota</taxon>
        <taxon>Actinomycetes</taxon>
        <taxon>Streptosporangiales</taxon>
        <taxon>Streptosporangiaceae</taxon>
        <taxon>Nonomuraea</taxon>
    </lineage>
</organism>
<dbReference type="Pfam" id="PF01613">
    <property type="entry name" value="Flavin_Reduct"/>
    <property type="match status" value="1"/>
</dbReference>
<proteinExistence type="inferred from homology"/>
<dbReference type="SUPFAM" id="SSF50475">
    <property type="entry name" value="FMN-binding split barrel"/>
    <property type="match status" value="1"/>
</dbReference>
<protein>
    <submittedName>
        <fullName evidence="4">Flavin reductase (DIM6/NTAB) family NADH-FMN oxidoreductase RutF</fullName>
    </submittedName>
</protein>
<dbReference type="InterPro" id="IPR012349">
    <property type="entry name" value="Split_barrel_FMN-bd"/>
</dbReference>
<evidence type="ECO:0000256" key="2">
    <source>
        <dbReference type="ARBA" id="ARBA00023002"/>
    </source>
</evidence>
<comment type="caution">
    <text evidence="4">The sequence shown here is derived from an EMBL/GenBank/DDBJ whole genome shotgun (WGS) entry which is preliminary data.</text>
</comment>
<gene>
    <name evidence="4" type="ORF">H4W81_005350</name>
</gene>